<dbReference type="STRING" id="270351.Maq22A_c02225"/>
<reference evidence="3" key="2">
    <citation type="submission" date="2015-01" db="EMBL/GenBank/DDBJ databases">
        <title>Complete genome sequence of Methylobacterium aquaticum strain 22A.</title>
        <authorList>
            <person name="Tani A."/>
            <person name="Ogura Y."/>
            <person name="Hayashi T."/>
        </authorList>
    </citation>
    <scope>NUCLEOTIDE SEQUENCE [LARGE SCALE GENOMIC DNA]</scope>
    <source>
        <strain evidence="3">MA-22A</strain>
    </source>
</reference>
<evidence type="ECO:0000313" key="3">
    <source>
        <dbReference type="Proteomes" id="UP000061432"/>
    </source>
</evidence>
<feature type="compositionally biased region" description="Basic and acidic residues" evidence="1">
    <location>
        <begin position="499"/>
        <end position="513"/>
    </location>
</feature>
<proteinExistence type="predicted"/>
<accession>A0A0C6EV71</accession>
<dbReference type="AlphaFoldDB" id="A0A0C6EV71"/>
<feature type="compositionally biased region" description="Basic residues" evidence="1">
    <location>
        <begin position="397"/>
        <end position="407"/>
    </location>
</feature>
<feature type="compositionally biased region" description="Low complexity" evidence="1">
    <location>
        <begin position="569"/>
        <end position="579"/>
    </location>
</feature>
<feature type="compositionally biased region" description="Basic residues" evidence="1">
    <location>
        <begin position="361"/>
        <end position="370"/>
    </location>
</feature>
<name>A0A0C6EV71_9HYPH</name>
<feature type="compositionally biased region" description="Basic and acidic residues" evidence="1">
    <location>
        <begin position="437"/>
        <end position="448"/>
    </location>
</feature>
<keyword evidence="2" id="KW-0540">Nuclease</keyword>
<keyword evidence="2" id="KW-0255">Endonuclease</keyword>
<dbReference type="SUPFAM" id="SSF56219">
    <property type="entry name" value="DNase I-like"/>
    <property type="match status" value="1"/>
</dbReference>
<evidence type="ECO:0000256" key="1">
    <source>
        <dbReference type="SAM" id="MobiDB-lite"/>
    </source>
</evidence>
<feature type="compositionally biased region" description="Basic and acidic residues" evidence="1">
    <location>
        <begin position="268"/>
        <end position="279"/>
    </location>
</feature>
<evidence type="ECO:0000313" key="2">
    <source>
        <dbReference type="EMBL" id="BAQ43931.1"/>
    </source>
</evidence>
<keyword evidence="2" id="KW-0378">Hydrolase</keyword>
<feature type="region of interest" description="Disordered" evidence="1">
    <location>
        <begin position="130"/>
        <end position="529"/>
    </location>
</feature>
<dbReference type="InterPro" id="IPR036691">
    <property type="entry name" value="Endo/exonu/phosph_ase_sf"/>
</dbReference>
<feature type="region of interest" description="Disordered" evidence="1">
    <location>
        <begin position="85"/>
        <end position="104"/>
    </location>
</feature>
<feature type="compositionally biased region" description="Basic and acidic residues" evidence="1">
    <location>
        <begin position="146"/>
        <end position="158"/>
    </location>
</feature>
<dbReference type="Proteomes" id="UP000061432">
    <property type="component" value="Chromosome"/>
</dbReference>
<reference evidence="2 3" key="1">
    <citation type="journal article" date="2015" name="Genome Announc.">
        <title>Complete Genome Sequence of Methylobacterium aquaticum Strain 22A, Isolated from Racomitrium japonicum Moss.</title>
        <authorList>
            <person name="Tani A."/>
            <person name="Ogura Y."/>
            <person name="Hayashi T."/>
            <person name="Kimbara K."/>
        </authorList>
    </citation>
    <scope>NUCLEOTIDE SEQUENCE [LARGE SCALE GENOMIC DNA]</scope>
    <source>
        <strain evidence="2 3">MA-22A</strain>
    </source>
</reference>
<feature type="compositionally biased region" description="Basic residues" evidence="1">
    <location>
        <begin position="325"/>
        <end position="352"/>
    </location>
</feature>
<feature type="region of interest" description="Disordered" evidence="1">
    <location>
        <begin position="1"/>
        <end position="56"/>
    </location>
</feature>
<gene>
    <name evidence="2" type="ORF">Maq22A_c02225</name>
</gene>
<feature type="compositionally biased region" description="Low complexity" evidence="1">
    <location>
        <begin position="631"/>
        <end position="647"/>
    </location>
</feature>
<feature type="compositionally biased region" description="Low complexity" evidence="1">
    <location>
        <begin position="95"/>
        <end position="104"/>
    </location>
</feature>
<feature type="compositionally biased region" description="Low complexity" evidence="1">
    <location>
        <begin position="454"/>
        <end position="473"/>
    </location>
</feature>
<dbReference type="GO" id="GO:0004519">
    <property type="term" value="F:endonuclease activity"/>
    <property type="evidence" value="ECO:0007669"/>
    <property type="project" value="UniProtKB-KW"/>
</dbReference>
<dbReference type="KEGG" id="maqu:Maq22A_c02225"/>
<organism evidence="2 3">
    <name type="scientific">Methylobacterium aquaticum</name>
    <dbReference type="NCBI Taxonomy" id="270351"/>
    <lineage>
        <taxon>Bacteria</taxon>
        <taxon>Pseudomonadati</taxon>
        <taxon>Pseudomonadota</taxon>
        <taxon>Alphaproteobacteria</taxon>
        <taxon>Hyphomicrobiales</taxon>
        <taxon>Methylobacteriaceae</taxon>
        <taxon>Methylobacterium</taxon>
    </lineage>
</organism>
<dbReference type="EMBL" id="AP014704">
    <property type="protein sequence ID" value="BAQ43931.1"/>
    <property type="molecule type" value="Genomic_DNA"/>
</dbReference>
<feature type="compositionally biased region" description="Basic and acidic residues" evidence="1">
    <location>
        <begin position="476"/>
        <end position="489"/>
    </location>
</feature>
<feature type="region of interest" description="Disordered" evidence="1">
    <location>
        <begin position="544"/>
        <end position="660"/>
    </location>
</feature>
<sequence length="938" mass="101875">MVQCAAGPDLHGRYRLAGARRPARHRGGGDQARDRARHRRRPVRAGDPVGHHPGRVVQAHRQARLPHGADPPPLRAEGLEGAAGRDPVLDHRRGAGAARPGDAQAAVGAARSDLAISAAAWKEGAFPLPHREGGGALRSSGGTPHDTLHHLRRPDGRPVRPRRLGPRHGAQPQGGRGPGDRLRRQPGPHGGGARAGHRDRRPARGGVEHLRRPRPRARRAPDPPGPALDRGPRDGRRRPGDRRHRAVLPRAGGDEPGRALRRHHRHQRQVDHHGADRPRPGGGRTRRADGRQHRHGHPVARPAVAGARPRHRAVVVPDRPDAVARTHHRRPPQPHARPPRPPRRHGALRRHQGAAGDRRRACDRRRRRRVLPRDRGASHGAAHPGPCRRGGGGAGHPRPRRHRHRRAPGAGGAGGGPRRHRVPARRPQLAERRHRLRGGERARRDAGRLRSGARDLPGPAAPDGGGRASRPGPVHQRFEGHQRRLDREGAVGLPAGPLDPRRQAEGGRDREPRAVLPARRPRLPDRCGERRLRRHPRRACAVQPLRHARRRGRAGRRDGRGGCGGRAGGAALAGLRLLRPVPQLRGSRRPVPRPRPGPAGPAPSRGLSADLGPPASAAPFPGRANRRKGLAAGRASRGPGARPGGAVPHPPSCRPLHALPAGAMLPPQHLLPAESQAPATTPAHVPHRPGPRKIISWNLLRRTGATVDALEALIAQEKPDLLLMQEATVDITELQARVGGHYAWAPLPKRIHGLAMWSPTPWPSPPRVITLPSGALIDRVCQILDLGSFGVANVHLSHGQVLNRRQLRRIAQNLPVRAAVLGDYNIVGPALLPGFHDVGPRHPTHAMVDIVPLRLDRCLVRGLTCRGQAVLPRGASDHRPIVVHLEPGNPQGRREPLRDRIAAFRDRAEDLRKRVPLKDMAAAIGRRRRAAARPSRES</sequence>
<protein>
    <submittedName>
        <fullName evidence="2">Endonuclease</fullName>
    </submittedName>
</protein>
<dbReference type="Gene3D" id="3.60.10.10">
    <property type="entry name" value="Endonuclease/exonuclease/phosphatase"/>
    <property type="match status" value="1"/>
</dbReference>